<keyword evidence="2" id="KW-0540">Nuclease</keyword>
<accession>A0A8S5PCB3</accession>
<evidence type="ECO:0000256" key="2">
    <source>
        <dbReference type="ARBA" id="ARBA00022722"/>
    </source>
</evidence>
<dbReference type="InterPro" id="IPR014883">
    <property type="entry name" value="VRR_NUC"/>
</dbReference>
<protein>
    <submittedName>
        <fullName evidence="5">Nuclease</fullName>
    </submittedName>
</protein>
<name>A0A8S5PCB3_9CAUD</name>
<dbReference type="GO" id="GO:0003676">
    <property type="term" value="F:nucleic acid binding"/>
    <property type="evidence" value="ECO:0007669"/>
    <property type="project" value="InterPro"/>
</dbReference>
<evidence type="ECO:0000256" key="3">
    <source>
        <dbReference type="ARBA" id="ARBA00022801"/>
    </source>
</evidence>
<evidence type="ECO:0000313" key="5">
    <source>
        <dbReference type="EMBL" id="DAE04710.1"/>
    </source>
</evidence>
<evidence type="ECO:0000256" key="1">
    <source>
        <dbReference type="ARBA" id="ARBA00001946"/>
    </source>
</evidence>
<proteinExistence type="predicted"/>
<comment type="cofactor">
    <cofactor evidence="1">
        <name>Mg(2+)</name>
        <dbReference type="ChEBI" id="CHEBI:18420"/>
    </cofactor>
</comment>
<organism evidence="5">
    <name type="scientific">Siphoviridae sp. ctFSL3</name>
    <dbReference type="NCBI Taxonomy" id="2825404"/>
    <lineage>
        <taxon>Viruses</taxon>
        <taxon>Duplodnaviria</taxon>
        <taxon>Heunggongvirae</taxon>
        <taxon>Uroviricota</taxon>
        <taxon>Caudoviricetes</taxon>
    </lineage>
</organism>
<evidence type="ECO:0000259" key="4">
    <source>
        <dbReference type="SMART" id="SM00990"/>
    </source>
</evidence>
<dbReference type="GO" id="GO:0016788">
    <property type="term" value="F:hydrolase activity, acting on ester bonds"/>
    <property type="evidence" value="ECO:0007669"/>
    <property type="project" value="InterPro"/>
</dbReference>
<dbReference type="GO" id="GO:0004518">
    <property type="term" value="F:nuclease activity"/>
    <property type="evidence" value="ECO:0007669"/>
    <property type="project" value="UniProtKB-KW"/>
</dbReference>
<keyword evidence="3" id="KW-0378">Hydrolase</keyword>
<feature type="domain" description="VRR-NUC" evidence="4">
    <location>
        <begin position="1"/>
        <end position="81"/>
    </location>
</feature>
<reference evidence="5" key="1">
    <citation type="journal article" date="2021" name="Proc. Natl. Acad. Sci. U.S.A.">
        <title>A Catalog of Tens of Thousands of Viruses from Human Metagenomes Reveals Hidden Associations with Chronic Diseases.</title>
        <authorList>
            <person name="Tisza M.J."/>
            <person name="Buck C.B."/>
        </authorList>
    </citation>
    <scope>NUCLEOTIDE SEQUENCE</scope>
    <source>
        <strain evidence="5">CtFSL3</strain>
    </source>
</reference>
<dbReference type="Gene3D" id="3.40.1350.10">
    <property type="match status" value="1"/>
</dbReference>
<sequence>MREKKIESKLCKAVKQTGGLCLKFVSPAFNGVPDRIVLIGGGKIAFVEVKAPGETLRPIQRKRKWQLEWLGFKVFCLDDEEKVEEVVNAIQAL</sequence>
<dbReference type="EMBL" id="BK015393">
    <property type="protein sequence ID" value="DAE04710.1"/>
    <property type="molecule type" value="Genomic_DNA"/>
</dbReference>
<dbReference type="SMART" id="SM00990">
    <property type="entry name" value="VRR_NUC"/>
    <property type="match status" value="1"/>
</dbReference>
<dbReference type="InterPro" id="IPR011856">
    <property type="entry name" value="tRNA_endonuc-like_dom_sf"/>
</dbReference>